<dbReference type="InterPro" id="IPR001129">
    <property type="entry name" value="Membr-assoc_MAPEG"/>
</dbReference>
<dbReference type="Proteomes" id="UP000193963">
    <property type="component" value="Unassembled WGS sequence"/>
</dbReference>
<dbReference type="Gene3D" id="1.20.120.550">
    <property type="entry name" value="Membrane associated eicosanoid/glutathione metabolism-like domain"/>
    <property type="match status" value="1"/>
</dbReference>
<evidence type="ECO:0000256" key="1">
    <source>
        <dbReference type="ARBA" id="ARBA00004370"/>
    </source>
</evidence>
<evidence type="ECO:0000256" key="2">
    <source>
        <dbReference type="ARBA" id="ARBA00022692"/>
    </source>
</evidence>
<keyword evidence="7" id="KW-1185">Reference proteome</keyword>
<feature type="transmembrane region" description="Helical" evidence="5">
    <location>
        <begin position="121"/>
        <end position="138"/>
    </location>
</feature>
<comment type="subcellular location">
    <subcellularLocation>
        <location evidence="1">Membrane</location>
    </subcellularLocation>
</comment>
<feature type="transmembrane region" description="Helical" evidence="5">
    <location>
        <begin position="73"/>
        <end position="101"/>
    </location>
</feature>
<sequence>MNSLPTEVTVLALAGLLQVAQITLMSVTANLELDGGKTLGPRDPQRLGKPLMEQVSPRTGRIFRAMNNHFEALILFTIAVAVVTLGQAASPLTATCAWTYLGARILYIPAYAFGWVPWRSLLWLTGLIATTLMILSALF</sequence>
<evidence type="ECO:0000313" key="6">
    <source>
        <dbReference type="EMBL" id="SLN39064.1"/>
    </source>
</evidence>
<dbReference type="SUPFAM" id="SSF161084">
    <property type="entry name" value="MAPEG domain-like"/>
    <property type="match status" value="1"/>
</dbReference>
<proteinExistence type="predicted"/>
<evidence type="ECO:0000256" key="4">
    <source>
        <dbReference type="ARBA" id="ARBA00023136"/>
    </source>
</evidence>
<evidence type="ECO:0000256" key="5">
    <source>
        <dbReference type="SAM" id="Phobius"/>
    </source>
</evidence>
<evidence type="ECO:0000313" key="7">
    <source>
        <dbReference type="Proteomes" id="UP000193963"/>
    </source>
</evidence>
<gene>
    <name evidence="6" type="ORF">PSM7751_01762</name>
</gene>
<evidence type="ECO:0000256" key="3">
    <source>
        <dbReference type="ARBA" id="ARBA00022989"/>
    </source>
</evidence>
<dbReference type="Pfam" id="PF01124">
    <property type="entry name" value="MAPEG"/>
    <property type="match status" value="1"/>
</dbReference>
<reference evidence="6 7" key="1">
    <citation type="submission" date="2017-03" db="EMBL/GenBank/DDBJ databases">
        <authorList>
            <person name="Afonso C.L."/>
            <person name="Miller P.J."/>
            <person name="Scott M.A."/>
            <person name="Spackman E."/>
            <person name="Goraichik I."/>
            <person name="Dimitrov K.M."/>
            <person name="Suarez D.L."/>
            <person name="Swayne D.E."/>
        </authorList>
    </citation>
    <scope>NUCLEOTIDE SEQUENCE [LARGE SCALE GENOMIC DNA]</scope>
    <source>
        <strain evidence="6 7">CECT 7751</strain>
    </source>
</reference>
<dbReference type="EMBL" id="FWFN01000003">
    <property type="protein sequence ID" value="SLN39064.1"/>
    <property type="molecule type" value="Genomic_DNA"/>
</dbReference>
<protein>
    <submittedName>
        <fullName evidence="6">MAPEG family protein</fullName>
    </submittedName>
</protein>
<organism evidence="6 7">
    <name type="scientific">Pseudooceanicola marinus</name>
    <dbReference type="NCBI Taxonomy" id="396013"/>
    <lineage>
        <taxon>Bacteria</taxon>
        <taxon>Pseudomonadati</taxon>
        <taxon>Pseudomonadota</taxon>
        <taxon>Alphaproteobacteria</taxon>
        <taxon>Rhodobacterales</taxon>
        <taxon>Paracoccaceae</taxon>
        <taxon>Pseudooceanicola</taxon>
    </lineage>
</organism>
<name>A0A1X6Z3A2_9RHOB</name>
<dbReference type="PANTHER" id="PTHR35371">
    <property type="entry name" value="INNER MEMBRANE PROTEIN"/>
    <property type="match status" value="1"/>
</dbReference>
<keyword evidence="3 5" id="KW-1133">Transmembrane helix</keyword>
<dbReference type="AlphaFoldDB" id="A0A1X6Z3A2"/>
<accession>A0A1X6Z3A2</accession>
<dbReference type="GO" id="GO:0016020">
    <property type="term" value="C:membrane"/>
    <property type="evidence" value="ECO:0007669"/>
    <property type="project" value="UniProtKB-SubCell"/>
</dbReference>
<keyword evidence="2 5" id="KW-0812">Transmembrane</keyword>
<dbReference type="PANTHER" id="PTHR35371:SF1">
    <property type="entry name" value="BLR7753 PROTEIN"/>
    <property type="match status" value="1"/>
</dbReference>
<keyword evidence="4 5" id="KW-0472">Membrane</keyword>
<dbReference type="InterPro" id="IPR023352">
    <property type="entry name" value="MAPEG-like_dom_sf"/>
</dbReference>